<dbReference type="SUPFAM" id="SSF55874">
    <property type="entry name" value="ATPase domain of HSP90 chaperone/DNA topoisomerase II/histidine kinase"/>
    <property type="match status" value="1"/>
</dbReference>
<feature type="domain" description="HAMP" evidence="16">
    <location>
        <begin position="178"/>
        <end position="233"/>
    </location>
</feature>
<dbReference type="PRINTS" id="PR00344">
    <property type="entry name" value="BCTRLSENSOR"/>
</dbReference>
<keyword evidence="6" id="KW-0808">Transferase</keyword>
<dbReference type="InterPro" id="IPR050398">
    <property type="entry name" value="HssS/ArlS-like"/>
</dbReference>
<evidence type="ECO:0000256" key="1">
    <source>
        <dbReference type="ARBA" id="ARBA00000085"/>
    </source>
</evidence>
<dbReference type="OrthoDB" id="9806130at2"/>
<keyword evidence="12" id="KW-0902">Two-component regulatory system</keyword>
<dbReference type="PATRIC" id="fig|907348.3.peg.2776"/>
<evidence type="ECO:0000259" key="16">
    <source>
        <dbReference type="PROSITE" id="PS50885"/>
    </source>
</evidence>
<protein>
    <recommendedName>
        <fullName evidence="3">histidine kinase</fullName>
        <ecNumber evidence="3">2.7.13.3</ecNumber>
    </recommendedName>
</protein>
<evidence type="ECO:0000256" key="3">
    <source>
        <dbReference type="ARBA" id="ARBA00012438"/>
    </source>
</evidence>
<dbReference type="SUPFAM" id="SSF158472">
    <property type="entry name" value="HAMP domain-like"/>
    <property type="match status" value="1"/>
</dbReference>
<dbReference type="SMART" id="SM00304">
    <property type="entry name" value="HAMP"/>
    <property type="match status" value="1"/>
</dbReference>
<evidence type="ECO:0000256" key="13">
    <source>
        <dbReference type="ARBA" id="ARBA00023136"/>
    </source>
</evidence>
<keyword evidence="8" id="KW-0547">Nucleotide-binding</keyword>
<evidence type="ECO:0000256" key="6">
    <source>
        <dbReference type="ARBA" id="ARBA00022679"/>
    </source>
</evidence>
<keyword evidence="5" id="KW-0597">Phosphoprotein</keyword>
<dbReference type="AlphaFoldDB" id="H7EP84"/>
<dbReference type="PANTHER" id="PTHR45528">
    <property type="entry name" value="SENSOR HISTIDINE KINASE CPXA"/>
    <property type="match status" value="1"/>
</dbReference>
<comment type="subcellular location">
    <subcellularLocation>
        <location evidence="2">Cell membrane</location>
        <topology evidence="2">Multi-pass membrane protein</topology>
    </subcellularLocation>
</comment>
<evidence type="ECO:0000256" key="2">
    <source>
        <dbReference type="ARBA" id="ARBA00004651"/>
    </source>
</evidence>
<dbReference type="GO" id="GO:0005524">
    <property type="term" value="F:ATP binding"/>
    <property type="evidence" value="ECO:0007669"/>
    <property type="project" value="UniProtKB-KW"/>
</dbReference>
<keyword evidence="13 14" id="KW-0472">Membrane</keyword>
<dbReference type="InterPro" id="IPR003661">
    <property type="entry name" value="HisK_dim/P_dom"/>
</dbReference>
<sequence length="464" mass="52786">MKIKNQFRLFLLGIIAVPLLCAVFVPVYSYFTRADRLFFDGYKQIMRQSSSPMSVKDIEALKDALRLLPPKIEFTIIENCSAIIYTNFRELEDESEIDAADLFRHMRETSGMYFYQFVSPQMADKNTKILIVSRISRAMNEMEKKAGKRRHDSMIAIIVLFIAAFEAYCITMTIKISGTITKSITLLEKKTQRIANGELDVEIQNTDPKHDNEITRLAENLDRMRIALKDDSERRSRFIMGISHDLRTPVAVIKGYTEALSDGIADNPEEMRKSLDIISSKADQLATMINTLINFVKLNQTDWQHQLKKQRFAPAMREFAKTFVTTGEIFKRKVEATVNIPDDTEIPFDKLLVQRALENLFANAVRYTKDGDTIRIDAQQDGGKITLKISDTGIGIEKKDIGKIFDMFYRGTNSRRESGMGIGLSVVKTIISTHGWNISVKSQKGIGTEFTVEIPLTEVPQETC</sequence>
<dbReference type="Pfam" id="PF02518">
    <property type="entry name" value="HATPase_c"/>
    <property type="match status" value="1"/>
</dbReference>
<comment type="caution">
    <text evidence="17">The sequence shown here is derived from an EMBL/GenBank/DDBJ whole genome shotgun (WGS) entry which is preliminary data.</text>
</comment>
<evidence type="ECO:0000259" key="15">
    <source>
        <dbReference type="PROSITE" id="PS50109"/>
    </source>
</evidence>
<evidence type="ECO:0000313" key="18">
    <source>
        <dbReference type="Proteomes" id="UP000003571"/>
    </source>
</evidence>
<dbReference type="FunFam" id="3.30.565.10:FF:000006">
    <property type="entry name" value="Sensor histidine kinase WalK"/>
    <property type="match status" value="1"/>
</dbReference>
<dbReference type="EC" id="2.7.13.3" evidence="3"/>
<evidence type="ECO:0000256" key="7">
    <source>
        <dbReference type="ARBA" id="ARBA00022692"/>
    </source>
</evidence>
<name>H7EP84_9SPIR</name>
<comment type="catalytic activity">
    <reaction evidence="1">
        <text>ATP + protein L-histidine = ADP + protein N-phospho-L-histidine.</text>
        <dbReference type="EC" id="2.7.13.3"/>
    </reaction>
</comment>
<keyword evidence="11 14" id="KW-1133">Transmembrane helix</keyword>
<dbReference type="eggNOG" id="COG2205">
    <property type="taxonomic scope" value="Bacteria"/>
</dbReference>
<dbReference type="STRING" id="907348.TresaDRAFT_0190"/>
<dbReference type="Proteomes" id="UP000003571">
    <property type="component" value="Unassembled WGS sequence"/>
</dbReference>
<dbReference type="InterPro" id="IPR036890">
    <property type="entry name" value="HATPase_C_sf"/>
</dbReference>
<dbReference type="Gene3D" id="3.30.565.10">
    <property type="entry name" value="Histidine kinase-like ATPase, C-terminal domain"/>
    <property type="match status" value="1"/>
</dbReference>
<dbReference type="InterPro" id="IPR005467">
    <property type="entry name" value="His_kinase_dom"/>
</dbReference>
<dbReference type="RefSeq" id="WP_002706394.1">
    <property type="nucleotide sequence ID" value="NZ_AGRW01000054.1"/>
</dbReference>
<feature type="transmembrane region" description="Helical" evidence="14">
    <location>
        <begin position="6"/>
        <end position="31"/>
    </location>
</feature>
<feature type="domain" description="Histidine kinase" evidence="15">
    <location>
        <begin position="241"/>
        <end position="458"/>
    </location>
</feature>
<dbReference type="Gene3D" id="6.10.340.10">
    <property type="match status" value="1"/>
</dbReference>
<evidence type="ECO:0000256" key="9">
    <source>
        <dbReference type="ARBA" id="ARBA00022777"/>
    </source>
</evidence>
<dbReference type="CDD" id="cd06225">
    <property type="entry name" value="HAMP"/>
    <property type="match status" value="1"/>
</dbReference>
<dbReference type="PANTHER" id="PTHR45528:SF1">
    <property type="entry name" value="SENSOR HISTIDINE KINASE CPXA"/>
    <property type="match status" value="1"/>
</dbReference>
<evidence type="ECO:0000256" key="5">
    <source>
        <dbReference type="ARBA" id="ARBA00022553"/>
    </source>
</evidence>
<dbReference type="PROSITE" id="PS50109">
    <property type="entry name" value="HIS_KIN"/>
    <property type="match status" value="1"/>
</dbReference>
<dbReference type="FunFam" id="1.10.287.130:FF:000001">
    <property type="entry name" value="Two-component sensor histidine kinase"/>
    <property type="match status" value="1"/>
</dbReference>
<evidence type="ECO:0000313" key="17">
    <source>
        <dbReference type="EMBL" id="EIC00717.1"/>
    </source>
</evidence>
<keyword evidence="7 14" id="KW-0812">Transmembrane</keyword>
<gene>
    <name evidence="17" type="ORF">TresaDRAFT_0190</name>
</gene>
<evidence type="ECO:0000256" key="11">
    <source>
        <dbReference type="ARBA" id="ARBA00022989"/>
    </source>
</evidence>
<evidence type="ECO:0000256" key="14">
    <source>
        <dbReference type="SAM" id="Phobius"/>
    </source>
</evidence>
<dbReference type="CDD" id="cd00082">
    <property type="entry name" value="HisKA"/>
    <property type="match status" value="1"/>
</dbReference>
<dbReference type="SUPFAM" id="SSF47384">
    <property type="entry name" value="Homodimeric domain of signal transducing histidine kinase"/>
    <property type="match status" value="1"/>
</dbReference>
<dbReference type="Pfam" id="PF00672">
    <property type="entry name" value="HAMP"/>
    <property type="match status" value="1"/>
</dbReference>
<evidence type="ECO:0000256" key="8">
    <source>
        <dbReference type="ARBA" id="ARBA00022741"/>
    </source>
</evidence>
<dbReference type="GO" id="GO:0005886">
    <property type="term" value="C:plasma membrane"/>
    <property type="evidence" value="ECO:0007669"/>
    <property type="project" value="UniProtKB-SubCell"/>
</dbReference>
<keyword evidence="18" id="KW-1185">Reference proteome</keyword>
<keyword evidence="9 17" id="KW-0418">Kinase</keyword>
<dbReference type="EMBL" id="AGRW01000054">
    <property type="protein sequence ID" value="EIC00717.1"/>
    <property type="molecule type" value="Genomic_DNA"/>
</dbReference>
<keyword evidence="10" id="KW-0067">ATP-binding</keyword>
<evidence type="ECO:0000256" key="4">
    <source>
        <dbReference type="ARBA" id="ARBA00022475"/>
    </source>
</evidence>
<reference evidence="17 18" key="1">
    <citation type="submission" date="2011-09" db="EMBL/GenBank/DDBJ databases">
        <title>The draft genome of Treponema saccharophilum DSM 2985.</title>
        <authorList>
            <consortium name="US DOE Joint Genome Institute (JGI-PGF)"/>
            <person name="Lucas S."/>
            <person name="Copeland A."/>
            <person name="Lapidus A."/>
            <person name="Glavina del Rio T."/>
            <person name="Dalin E."/>
            <person name="Tice H."/>
            <person name="Bruce D."/>
            <person name="Goodwin L."/>
            <person name="Pitluck S."/>
            <person name="Peters L."/>
            <person name="Kyrpides N."/>
            <person name="Mavromatis K."/>
            <person name="Ivanova N."/>
            <person name="Markowitz V."/>
            <person name="Cheng J.-F."/>
            <person name="Hugenholtz P."/>
            <person name="Woyke T."/>
            <person name="Wu D."/>
            <person name="Gronow S."/>
            <person name="Wellnitz S."/>
            <person name="Brambilla E."/>
            <person name="Klenk H.-P."/>
            <person name="Eisen J.A."/>
        </authorList>
    </citation>
    <scope>NUCLEOTIDE SEQUENCE [LARGE SCALE GENOMIC DNA]</scope>
    <source>
        <strain evidence="17 18">DSM 2985</strain>
    </source>
</reference>
<evidence type="ECO:0000256" key="12">
    <source>
        <dbReference type="ARBA" id="ARBA00023012"/>
    </source>
</evidence>
<accession>H7EP84</accession>
<dbReference type="InterPro" id="IPR003594">
    <property type="entry name" value="HATPase_dom"/>
</dbReference>
<keyword evidence="4" id="KW-1003">Cell membrane</keyword>
<dbReference type="SMART" id="SM00388">
    <property type="entry name" value="HisKA"/>
    <property type="match status" value="1"/>
</dbReference>
<dbReference type="SMART" id="SM00387">
    <property type="entry name" value="HATPase_c"/>
    <property type="match status" value="1"/>
</dbReference>
<evidence type="ECO:0000256" key="10">
    <source>
        <dbReference type="ARBA" id="ARBA00022840"/>
    </source>
</evidence>
<dbReference type="InterPro" id="IPR036097">
    <property type="entry name" value="HisK_dim/P_sf"/>
</dbReference>
<organism evidence="17 18">
    <name type="scientific">Treponema saccharophilum DSM 2985</name>
    <dbReference type="NCBI Taxonomy" id="907348"/>
    <lineage>
        <taxon>Bacteria</taxon>
        <taxon>Pseudomonadati</taxon>
        <taxon>Spirochaetota</taxon>
        <taxon>Spirochaetia</taxon>
        <taxon>Spirochaetales</taxon>
        <taxon>Treponemataceae</taxon>
        <taxon>Treponema</taxon>
    </lineage>
</organism>
<dbReference type="Gene3D" id="1.10.287.130">
    <property type="match status" value="1"/>
</dbReference>
<dbReference type="Pfam" id="PF00512">
    <property type="entry name" value="HisKA"/>
    <property type="match status" value="1"/>
</dbReference>
<dbReference type="InterPro" id="IPR003660">
    <property type="entry name" value="HAMP_dom"/>
</dbReference>
<proteinExistence type="predicted"/>
<dbReference type="GO" id="GO:0000155">
    <property type="term" value="F:phosphorelay sensor kinase activity"/>
    <property type="evidence" value="ECO:0007669"/>
    <property type="project" value="InterPro"/>
</dbReference>
<dbReference type="PROSITE" id="PS50885">
    <property type="entry name" value="HAMP"/>
    <property type="match status" value="1"/>
</dbReference>
<feature type="transmembrane region" description="Helical" evidence="14">
    <location>
        <begin position="154"/>
        <end position="174"/>
    </location>
</feature>
<dbReference type="InterPro" id="IPR004358">
    <property type="entry name" value="Sig_transdc_His_kin-like_C"/>
</dbReference>